<accession>A0A5C6E6H0</accession>
<dbReference type="GO" id="GO:0005576">
    <property type="term" value="C:extracellular region"/>
    <property type="evidence" value="ECO:0007669"/>
    <property type="project" value="UniProtKB-SubCell"/>
</dbReference>
<reference evidence="7 8" key="1">
    <citation type="submission" date="2019-02" db="EMBL/GenBank/DDBJ databases">
        <title>Deep-cultivation of Planctomycetes and their phenomic and genomic characterization uncovers novel biology.</title>
        <authorList>
            <person name="Wiegand S."/>
            <person name="Jogler M."/>
            <person name="Boedeker C."/>
            <person name="Pinto D."/>
            <person name="Vollmers J."/>
            <person name="Rivas-Marin E."/>
            <person name="Kohn T."/>
            <person name="Peeters S.H."/>
            <person name="Heuer A."/>
            <person name="Rast P."/>
            <person name="Oberbeckmann S."/>
            <person name="Bunk B."/>
            <person name="Jeske O."/>
            <person name="Meyerdierks A."/>
            <person name="Storesund J.E."/>
            <person name="Kallscheuer N."/>
            <person name="Luecker S."/>
            <person name="Lage O.M."/>
            <person name="Pohl T."/>
            <person name="Merkel B.J."/>
            <person name="Hornburger P."/>
            <person name="Mueller R.-W."/>
            <person name="Bruemmer F."/>
            <person name="Labrenz M."/>
            <person name="Spormann A.M."/>
            <person name="Op Den Camp H."/>
            <person name="Overmann J."/>
            <person name="Amann R."/>
            <person name="Jetten M.S.M."/>
            <person name="Mascher T."/>
            <person name="Medema M.H."/>
            <person name="Devos D.P."/>
            <person name="Kaster A.-K."/>
            <person name="Ovreas L."/>
            <person name="Rohde M."/>
            <person name="Galperin M.Y."/>
            <person name="Jogler C."/>
        </authorList>
    </citation>
    <scope>NUCLEOTIDE SEQUENCE [LARGE SCALE GENOMIC DNA]</scope>
    <source>
        <strain evidence="7 8">Q31b</strain>
    </source>
</reference>
<dbReference type="EC" id="3.2.1.187" evidence="7"/>
<feature type="chain" id="PRO_5023102065" evidence="4">
    <location>
        <begin position="35"/>
        <end position="1269"/>
    </location>
</feature>
<gene>
    <name evidence="7" type="primary">hypBA2</name>
    <name evidence="7" type="ORF">Q31b_19260</name>
</gene>
<dbReference type="Gene3D" id="3.20.20.80">
    <property type="entry name" value="Glycosidases"/>
    <property type="match status" value="1"/>
</dbReference>
<evidence type="ECO:0000259" key="6">
    <source>
        <dbReference type="Pfam" id="PF24517"/>
    </source>
</evidence>
<comment type="caution">
    <text evidence="7">The sequence shown here is derived from an EMBL/GenBank/DDBJ whole genome shotgun (WGS) entry which is preliminary data.</text>
</comment>
<dbReference type="InterPro" id="IPR055372">
    <property type="entry name" value="CBM96"/>
</dbReference>
<keyword evidence="7" id="KW-0378">Hydrolase</keyword>
<dbReference type="Pfam" id="PF16586">
    <property type="entry name" value="DUF5060"/>
    <property type="match status" value="1"/>
</dbReference>
<evidence type="ECO:0000313" key="7">
    <source>
        <dbReference type="EMBL" id="TWU44390.1"/>
    </source>
</evidence>
<evidence type="ECO:0000256" key="3">
    <source>
        <dbReference type="ARBA" id="ARBA00022729"/>
    </source>
</evidence>
<dbReference type="SUPFAM" id="SSF49299">
    <property type="entry name" value="PKD domain"/>
    <property type="match status" value="1"/>
</dbReference>
<dbReference type="Pfam" id="PF22352">
    <property type="entry name" value="K319L-like_PKD"/>
    <property type="match status" value="1"/>
</dbReference>
<dbReference type="EMBL" id="SJPY01000002">
    <property type="protein sequence ID" value="TWU44390.1"/>
    <property type="molecule type" value="Genomic_DNA"/>
</dbReference>
<keyword evidence="8" id="KW-1185">Reference proteome</keyword>
<dbReference type="InterPro" id="IPR032260">
    <property type="entry name" value="DUF5060"/>
</dbReference>
<dbReference type="Proteomes" id="UP000315471">
    <property type="component" value="Unassembled WGS sequence"/>
</dbReference>
<dbReference type="AlphaFoldDB" id="A0A5C6E6H0"/>
<protein>
    <submittedName>
        <fullName evidence="7">Beta-L-arabinobiosidase</fullName>
        <ecNumber evidence="7">3.2.1.187</ecNumber>
    </submittedName>
</protein>
<keyword evidence="7" id="KW-0326">Glycosidase</keyword>
<evidence type="ECO:0000256" key="4">
    <source>
        <dbReference type="SAM" id="SignalP"/>
    </source>
</evidence>
<feature type="signal peptide" evidence="4">
    <location>
        <begin position="1"/>
        <end position="34"/>
    </location>
</feature>
<feature type="domain" description="Carbohydrate-binding module family 96" evidence="6">
    <location>
        <begin position="741"/>
        <end position="863"/>
    </location>
</feature>
<dbReference type="Gene3D" id="2.60.120.1620">
    <property type="match status" value="1"/>
</dbReference>
<comment type="subcellular location">
    <subcellularLocation>
        <location evidence="1">Secreted</location>
    </subcellularLocation>
</comment>
<dbReference type="InterPro" id="IPR035986">
    <property type="entry name" value="PKD_dom_sf"/>
</dbReference>
<feature type="domain" description="DUF5060" evidence="5">
    <location>
        <begin position="43"/>
        <end position="127"/>
    </location>
</feature>
<dbReference type="InterPro" id="IPR013783">
    <property type="entry name" value="Ig-like_fold"/>
</dbReference>
<evidence type="ECO:0000256" key="1">
    <source>
        <dbReference type="ARBA" id="ARBA00004613"/>
    </source>
</evidence>
<dbReference type="Gene3D" id="2.60.40.10">
    <property type="entry name" value="Immunoglobulins"/>
    <property type="match status" value="2"/>
</dbReference>
<proteinExistence type="predicted"/>
<evidence type="ECO:0000259" key="5">
    <source>
        <dbReference type="Pfam" id="PF16586"/>
    </source>
</evidence>
<dbReference type="OrthoDB" id="246387at2"/>
<evidence type="ECO:0000256" key="2">
    <source>
        <dbReference type="ARBA" id="ARBA00022525"/>
    </source>
</evidence>
<dbReference type="Pfam" id="PF24517">
    <property type="entry name" value="CBM96"/>
    <property type="match status" value="1"/>
</dbReference>
<keyword evidence="3 4" id="KW-0732">Signal</keyword>
<organism evidence="7 8">
    <name type="scientific">Novipirellula aureliae</name>
    <dbReference type="NCBI Taxonomy" id="2527966"/>
    <lineage>
        <taxon>Bacteria</taxon>
        <taxon>Pseudomonadati</taxon>
        <taxon>Planctomycetota</taxon>
        <taxon>Planctomycetia</taxon>
        <taxon>Pirellulales</taxon>
        <taxon>Pirellulaceae</taxon>
        <taxon>Novipirellula</taxon>
    </lineage>
</organism>
<keyword evidence="2" id="KW-0964">Secreted</keyword>
<name>A0A5C6E6H0_9BACT</name>
<dbReference type="NCBIfam" id="NF033679">
    <property type="entry name" value="DNRLRE_dom"/>
    <property type="match status" value="1"/>
</dbReference>
<dbReference type="GO" id="GO:0016798">
    <property type="term" value="F:hydrolase activity, acting on glycosyl bonds"/>
    <property type="evidence" value="ECO:0007669"/>
    <property type="project" value="UniProtKB-KW"/>
</dbReference>
<sequence length="1269" mass="138962" precursor="true">MIKMFEMKREMARLAGLGVCCFGLALLLASAANAADATISGELRQWHKVTLTLDGPQASEDGTPNPFLDYRMQVTFCHPESGQTYVVPGYFAADGDAANTSATSGNKWRAHLAPDHPGEWTYNVSFRQGQNVAVSDAPDAGTPVDSVDGLSGSMMILKTDKTGRDFRSKGRLNYVGKHHLQFAGSGEFFLKAGADAPENFLAYRDFDGDFKTDGHKDNLIKDWTPHVQDWKPGDPTWQDGKGKGIIGAVNYLASQGLNSFSFLTLNIDGDDRNVFPYTTYGERDRIDCSRMDQWETVFAHGTHLGMYLHFKTQEAENVNLLDDGDLGKQRKLYYRELIARFAHHLALNWNLGEEVGLGHKVSTQKKQDWAEYFWTHDPYQHHIVIHNGNNHFDLLGDASALTGFSLQTNQADFSRVHDATLNYIRRSVEAGKPWVVACDEPGDATHALITDAEDPTRDNARKNALWGNLMAGGAGVEWYFGYKHPHSDLTCQDYRVRQKMWEQCRIALEFFADNKIPFWNMKNADEKFASKNAYCLMEPGKLYLVFCKQAEQAALDLSDAEGVFEVLWFNPRSGGPLQTGSTQVVSGGGKVMIGDPPSDSGQDWLAVVRPGDANHDYPPGVSAGADLTIMLPRSANSVTVDLKGKISDDGKPGGALTSQWTKTSGPGAATFADATAQETNVTLNGAGKYVLKLTASDGKQTAASSQTITVEPFQSRVTRSVFPIDDVCIEGTKVINDQHLKVEGKRRTSLIQFDLQGLPPNILDAKLRLTGGGDAGGGTLRVFRGAHSDWNSNTLTKESAPKPNELVGELTGNVGQGESVTIPVTSMIKGDGTYTLVVTLDEGGNDIWFVASGSEEGPELLITFEDPDGRYATFGQSAEADAGDALVLQAMTDFEFVVSGPFVPGYKDGARKAMAIDAAQYQGKFAAAETTFKGEAGVYDLVLTTLTETDGESSYRLLVAGEKVGEVQNPVAKRDYETTPHRFSEVSLMPGDTIRIEFSSASNGKIPEGDAFAFSRGRWESVTILDHGAAFKQPAKAAKPPASAEASSKPFDYTYDQNQAKKVHKQSNGIVVVEAEDFDSVDRQHHRKWYLTTADTMPNVKPDPDPNHADGASGGAYLEILPDTRVTHADPLVRGVSFSNTPGECSVLYYPVMIEKPGRYYVWARICCTGAEDNGLHVGIDGVWPESGARMQFTGQHGKWQWDSRQRTDKVHTGVLGQIWLDIDEPGLHTIMFSMREDGFEFDKFMLTPNQKPMASKTLEPGPPVSPRL</sequence>
<evidence type="ECO:0000313" key="8">
    <source>
        <dbReference type="Proteomes" id="UP000315471"/>
    </source>
</evidence>